<protein>
    <submittedName>
        <fullName evidence="2">DUF3989 domain-containing protein</fullName>
    </submittedName>
</protein>
<name>A0A4Z0V638_9BACT</name>
<organism evidence="2 3">
    <name type="scientific">Duncaniella freteri</name>
    <dbReference type="NCBI Taxonomy" id="2530391"/>
    <lineage>
        <taxon>Bacteria</taxon>
        <taxon>Pseudomonadati</taxon>
        <taxon>Bacteroidota</taxon>
        <taxon>Bacteroidia</taxon>
        <taxon>Bacteroidales</taxon>
        <taxon>Muribaculaceae</taxon>
        <taxon>Duncaniella</taxon>
    </lineage>
</organism>
<reference evidence="2 3" key="1">
    <citation type="submission" date="2019-02" db="EMBL/GenBank/DDBJ databases">
        <title>Isolation and identification of novel species under the genus Muribaculum.</title>
        <authorList>
            <person name="Miyake S."/>
            <person name="Ding Y."/>
            <person name="Low A."/>
            <person name="Soh M."/>
            <person name="Seedorf H."/>
        </authorList>
    </citation>
    <scope>NUCLEOTIDE SEQUENCE [LARGE SCALE GENOMIC DNA]</scope>
    <source>
        <strain evidence="2 3">TLL-A3</strain>
    </source>
</reference>
<keyword evidence="3" id="KW-1185">Reference proteome</keyword>
<evidence type="ECO:0000256" key="1">
    <source>
        <dbReference type="SAM" id="Phobius"/>
    </source>
</evidence>
<dbReference type="Pfam" id="PF13150">
    <property type="entry name" value="TraL_transposon"/>
    <property type="match status" value="1"/>
</dbReference>
<accession>A0A4Z0V638</accession>
<dbReference type="EMBL" id="SJSA01000002">
    <property type="protein sequence ID" value="TGG36911.1"/>
    <property type="molecule type" value="Genomic_DNA"/>
</dbReference>
<comment type="caution">
    <text evidence="2">The sequence shown here is derived from an EMBL/GenBank/DDBJ whole genome shotgun (WGS) entry which is preliminary data.</text>
</comment>
<proteinExistence type="predicted"/>
<evidence type="ECO:0000313" key="3">
    <source>
        <dbReference type="Proteomes" id="UP000297635"/>
    </source>
</evidence>
<sequence length="95" mass="10900">MKLSNIRSAIYNKVWHSPKTRLSNFLKGKCDELPHKQRLIVVTALFSVFILVAFFVFGNACYKMGARQARHTFDIEHIEGIDIQQPVNTVAHEVD</sequence>
<dbReference type="GeneID" id="82150881"/>
<keyword evidence="1" id="KW-1133">Transmembrane helix</keyword>
<keyword evidence="1" id="KW-0812">Transmembrane</keyword>
<evidence type="ECO:0000313" key="2">
    <source>
        <dbReference type="EMBL" id="TGG36911.1"/>
    </source>
</evidence>
<gene>
    <name evidence="2" type="ORF">EZ315_13880</name>
</gene>
<dbReference type="RefSeq" id="WP_135472614.1">
    <property type="nucleotide sequence ID" value="NZ_SJSA01000002.1"/>
</dbReference>
<dbReference type="InterPro" id="IPR025050">
    <property type="entry name" value="TraL_transposon"/>
</dbReference>
<dbReference type="AlphaFoldDB" id="A0A4Z0V638"/>
<feature type="transmembrane region" description="Helical" evidence="1">
    <location>
        <begin position="39"/>
        <end position="62"/>
    </location>
</feature>
<dbReference type="Proteomes" id="UP000297635">
    <property type="component" value="Unassembled WGS sequence"/>
</dbReference>
<keyword evidence="1" id="KW-0472">Membrane</keyword>